<dbReference type="Gene3D" id="3.40.50.720">
    <property type="entry name" value="NAD(P)-binding Rossmann-like Domain"/>
    <property type="match status" value="1"/>
</dbReference>
<dbReference type="InterPro" id="IPR002347">
    <property type="entry name" value="SDR_fam"/>
</dbReference>
<dbReference type="PANTHER" id="PTHR24321">
    <property type="entry name" value="DEHYDROGENASES, SHORT CHAIN"/>
    <property type="match status" value="1"/>
</dbReference>
<sequence length="256" mass="27676">MDLTNQYPSLSGKVVFITGGGSGIGATLVEAFCRQGAKVAFVDILADEGEALAAKLNDELGQPLAHFYPCNIVDIAALKAVIARVGETLGNIGVLVNNAASDTRHDFREVTPEYWDERININLRPQFFCCQAVYPQMKALGGGSIINFGSMSWHEGQGGMPGYTSSKSAVLGLTRGLARDMGGDQIRVNTLTPGWVMTERQLKLWVTPETKKDIEKNQCVKDPLMPENIAAMALFLASDDAKMCTAQDFVVDGGWI</sequence>
<dbReference type="PRINTS" id="PR00080">
    <property type="entry name" value="SDRFAMILY"/>
</dbReference>
<dbReference type="SUPFAM" id="SSF51735">
    <property type="entry name" value="NAD(P)-binding Rossmann-fold domains"/>
    <property type="match status" value="1"/>
</dbReference>
<dbReference type="STRING" id="584787.GCA_001247655_01397"/>
<dbReference type="PROSITE" id="PS00061">
    <property type="entry name" value="ADH_SHORT"/>
    <property type="match status" value="1"/>
</dbReference>
<evidence type="ECO:0000256" key="2">
    <source>
        <dbReference type="ARBA" id="ARBA00023002"/>
    </source>
</evidence>
<comment type="similarity">
    <text evidence="1">Belongs to the short-chain dehydrogenases/reductases (SDR) family.</text>
</comment>
<dbReference type="RefSeq" id="WP_123421225.1">
    <property type="nucleotide sequence ID" value="NZ_JBLXAC010000015.1"/>
</dbReference>
<keyword evidence="2" id="KW-0560">Oxidoreductase</keyword>
<evidence type="ECO:0000313" key="3">
    <source>
        <dbReference type="EMBL" id="ROQ28882.1"/>
    </source>
</evidence>
<protein>
    <submittedName>
        <fullName evidence="3">NAD(P)-dependent dehydrogenase (Short-subunit alcohol dehydrogenase family)</fullName>
    </submittedName>
</protein>
<dbReference type="GO" id="GO:0016491">
    <property type="term" value="F:oxidoreductase activity"/>
    <property type="evidence" value="ECO:0007669"/>
    <property type="project" value="UniProtKB-KW"/>
</dbReference>
<evidence type="ECO:0000256" key="1">
    <source>
        <dbReference type="ARBA" id="ARBA00006484"/>
    </source>
</evidence>
<dbReference type="Proteomes" id="UP000268033">
    <property type="component" value="Unassembled WGS sequence"/>
</dbReference>
<gene>
    <name evidence="3" type="ORF">EDC28_103480</name>
</gene>
<dbReference type="PANTHER" id="PTHR24321:SF8">
    <property type="entry name" value="ESTRADIOL 17-BETA-DEHYDROGENASE 8-RELATED"/>
    <property type="match status" value="1"/>
</dbReference>
<dbReference type="AlphaFoldDB" id="A0A3N1PBT3"/>
<keyword evidence="4" id="KW-1185">Reference proteome</keyword>
<organism evidence="3 4">
    <name type="scientific">Gallaecimonas pentaromativorans</name>
    <dbReference type="NCBI Taxonomy" id="584787"/>
    <lineage>
        <taxon>Bacteria</taxon>
        <taxon>Pseudomonadati</taxon>
        <taxon>Pseudomonadota</taxon>
        <taxon>Gammaproteobacteria</taxon>
        <taxon>Enterobacterales</taxon>
        <taxon>Gallaecimonadaceae</taxon>
        <taxon>Gallaecimonas</taxon>
    </lineage>
</organism>
<dbReference type="EMBL" id="RJUL01000003">
    <property type="protein sequence ID" value="ROQ28882.1"/>
    <property type="molecule type" value="Genomic_DNA"/>
</dbReference>
<dbReference type="CDD" id="cd05233">
    <property type="entry name" value="SDR_c"/>
    <property type="match status" value="1"/>
</dbReference>
<dbReference type="PRINTS" id="PR00081">
    <property type="entry name" value="GDHRDH"/>
</dbReference>
<name>A0A3N1PBT3_9GAMM</name>
<dbReference type="InterPro" id="IPR020904">
    <property type="entry name" value="Sc_DH/Rdtase_CS"/>
</dbReference>
<dbReference type="FunFam" id="3.40.50.720:FF:000084">
    <property type="entry name" value="Short-chain dehydrogenase reductase"/>
    <property type="match status" value="1"/>
</dbReference>
<dbReference type="InterPro" id="IPR036291">
    <property type="entry name" value="NAD(P)-bd_dom_sf"/>
</dbReference>
<proteinExistence type="inferred from homology"/>
<evidence type="ECO:0000313" key="4">
    <source>
        <dbReference type="Proteomes" id="UP000268033"/>
    </source>
</evidence>
<dbReference type="Pfam" id="PF13561">
    <property type="entry name" value="adh_short_C2"/>
    <property type="match status" value="1"/>
</dbReference>
<reference evidence="3 4" key="1">
    <citation type="submission" date="2018-11" db="EMBL/GenBank/DDBJ databases">
        <title>Genomic Encyclopedia of Type Strains, Phase IV (KMG-IV): sequencing the most valuable type-strain genomes for metagenomic binning, comparative biology and taxonomic classification.</title>
        <authorList>
            <person name="Goeker M."/>
        </authorList>
    </citation>
    <scope>NUCLEOTIDE SEQUENCE [LARGE SCALE GENOMIC DNA]</scope>
    <source>
        <strain evidence="3 4">DSM 21945</strain>
    </source>
</reference>
<comment type="caution">
    <text evidence="3">The sequence shown here is derived from an EMBL/GenBank/DDBJ whole genome shotgun (WGS) entry which is preliminary data.</text>
</comment>
<accession>A0A3N1PBT3</accession>